<feature type="region of interest" description="Disordered" evidence="2">
    <location>
        <begin position="375"/>
        <end position="416"/>
    </location>
</feature>
<feature type="region of interest" description="Disordered" evidence="2">
    <location>
        <begin position="3907"/>
        <end position="3927"/>
    </location>
</feature>
<evidence type="ECO:0000313" key="4">
    <source>
        <dbReference type="Proteomes" id="UP000030744"/>
    </source>
</evidence>
<feature type="region of interest" description="Disordered" evidence="2">
    <location>
        <begin position="1128"/>
        <end position="1150"/>
    </location>
</feature>
<name>U6JRQ7_9EIME</name>
<evidence type="ECO:0000256" key="2">
    <source>
        <dbReference type="SAM" id="MobiDB-lite"/>
    </source>
</evidence>
<feature type="compositionally biased region" description="Polar residues" evidence="2">
    <location>
        <begin position="3955"/>
        <end position="3969"/>
    </location>
</feature>
<feature type="region of interest" description="Disordered" evidence="2">
    <location>
        <begin position="800"/>
        <end position="830"/>
    </location>
</feature>
<feature type="region of interest" description="Disordered" evidence="2">
    <location>
        <begin position="4934"/>
        <end position="4960"/>
    </location>
</feature>
<feature type="region of interest" description="Disordered" evidence="2">
    <location>
        <begin position="1617"/>
        <end position="1637"/>
    </location>
</feature>
<feature type="region of interest" description="Disordered" evidence="2">
    <location>
        <begin position="3948"/>
        <end position="3993"/>
    </location>
</feature>
<feature type="compositionally biased region" description="Polar residues" evidence="2">
    <location>
        <begin position="383"/>
        <end position="395"/>
    </location>
</feature>
<feature type="region of interest" description="Disordered" evidence="2">
    <location>
        <begin position="3097"/>
        <end position="3135"/>
    </location>
</feature>
<evidence type="ECO:0000313" key="3">
    <source>
        <dbReference type="EMBL" id="CDJ28119.1"/>
    </source>
</evidence>
<feature type="region of interest" description="Disordered" evidence="2">
    <location>
        <begin position="2797"/>
        <end position="2842"/>
    </location>
</feature>
<feature type="region of interest" description="Disordered" evidence="2">
    <location>
        <begin position="933"/>
        <end position="952"/>
    </location>
</feature>
<dbReference type="VEuPathDB" id="ToxoDB:EMH_0098570"/>
<dbReference type="OrthoDB" id="428159at2759"/>
<feature type="region of interest" description="Disordered" evidence="2">
    <location>
        <begin position="3500"/>
        <end position="3561"/>
    </location>
</feature>
<feature type="compositionally biased region" description="Polar residues" evidence="2">
    <location>
        <begin position="2809"/>
        <end position="2831"/>
    </location>
</feature>
<feature type="compositionally biased region" description="Polar residues" evidence="2">
    <location>
        <begin position="3097"/>
        <end position="3114"/>
    </location>
</feature>
<keyword evidence="4" id="KW-1185">Reference proteome</keyword>
<feature type="region of interest" description="Disordered" evidence="2">
    <location>
        <begin position="3790"/>
        <end position="3824"/>
    </location>
</feature>
<feature type="compositionally biased region" description="Basic and acidic residues" evidence="2">
    <location>
        <begin position="2421"/>
        <end position="2432"/>
    </location>
</feature>
<feature type="compositionally biased region" description="Low complexity" evidence="2">
    <location>
        <begin position="3914"/>
        <end position="3927"/>
    </location>
</feature>
<dbReference type="RefSeq" id="XP_013350696.1">
    <property type="nucleotide sequence ID" value="XM_013495242.1"/>
</dbReference>
<feature type="compositionally biased region" description="Low complexity" evidence="2">
    <location>
        <begin position="808"/>
        <end position="828"/>
    </location>
</feature>
<feature type="compositionally biased region" description="Basic and acidic residues" evidence="2">
    <location>
        <begin position="3732"/>
        <end position="3746"/>
    </location>
</feature>
<feature type="region of interest" description="Disordered" evidence="2">
    <location>
        <begin position="39"/>
        <end position="71"/>
    </location>
</feature>
<feature type="region of interest" description="Disordered" evidence="2">
    <location>
        <begin position="2683"/>
        <end position="2749"/>
    </location>
</feature>
<feature type="region of interest" description="Disordered" evidence="2">
    <location>
        <begin position="464"/>
        <end position="487"/>
    </location>
</feature>
<accession>U6JRQ7</accession>
<feature type="compositionally biased region" description="Basic and acidic residues" evidence="2">
    <location>
        <begin position="2689"/>
        <end position="2706"/>
    </location>
</feature>
<feature type="compositionally biased region" description="Low complexity" evidence="2">
    <location>
        <begin position="2731"/>
        <end position="2742"/>
    </location>
</feature>
<dbReference type="GO" id="GO:0045053">
    <property type="term" value="P:protein retention in Golgi apparatus"/>
    <property type="evidence" value="ECO:0007669"/>
    <property type="project" value="TreeGrafter"/>
</dbReference>
<feature type="compositionally biased region" description="Polar residues" evidence="2">
    <location>
        <begin position="1341"/>
        <end position="1353"/>
    </location>
</feature>
<reference evidence="3" key="1">
    <citation type="submission" date="2013-10" db="EMBL/GenBank/DDBJ databases">
        <title>Genomic analysis of the causative agents of coccidiosis in chickens.</title>
        <authorList>
            <person name="Reid A.J."/>
            <person name="Blake D."/>
            <person name="Billington K."/>
            <person name="Browne H."/>
            <person name="Dunn M."/>
            <person name="Hung S."/>
            <person name="Kawahara F."/>
            <person name="Miranda-Saavedra D."/>
            <person name="Mourier T."/>
            <person name="Nagra H."/>
            <person name="Otto T.D."/>
            <person name="Rawlings N."/>
            <person name="Sanchez A."/>
            <person name="Sanders M."/>
            <person name="Subramaniam C."/>
            <person name="Tay Y."/>
            <person name="Dear P."/>
            <person name="Doerig C."/>
            <person name="Gruber A."/>
            <person name="Parkinson J."/>
            <person name="Shirley M."/>
            <person name="Wan K.L."/>
            <person name="Berriman M."/>
            <person name="Tomley F."/>
            <person name="Pain A."/>
        </authorList>
    </citation>
    <scope>NUCLEOTIDE SEQUENCE [LARGE SCALE GENOMIC DNA]</scope>
    <source>
        <strain evidence="3">Houghton</strain>
    </source>
</reference>
<dbReference type="EMBL" id="HG680894">
    <property type="protein sequence ID" value="CDJ28119.1"/>
    <property type="molecule type" value="Genomic_DNA"/>
</dbReference>
<dbReference type="GeneID" id="25383795"/>
<reference evidence="3" key="2">
    <citation type="submission" date="2013-10" db="EMBL/GenBank/DDBJ databases">
        <authorList>
            <person name="Aslett M."/>
        </authorList>
    </citation>
    <scope>NUCLEOTIDE SEQUENCE [LARGE SCALE GENOMIC DNA]</scope>
    <source>
        <strain evidence="3">Houghton</strain>
    </source>
</reference>
<feature type="compositionally biased region" description="Low complexity" evidence="2">
    <location>
        <begin position="1330"/>
        <end position="1339"/>
    </location>
</feature>
<sequence>MWLLPTDILQAAGAVETGNWQYKQANAAAELRNPQLVGRASSTPLEGTADSKMSQAAEAPGIQESERATGSFRISDRASIQDEKQKCAVEAAVSAVIAAAADGAAEQEQEAPPKTNQEGGRASSVLSSLLSAALRQLLPWVLPCALQGASAADVKVNIAKKQLTLSGISLQPQELTAVTGAPLHLLHCSIGELQLQVGRQEEAGAVEAARNTTVTASNLGSKISEGCASSPVATAAAADGVANFVSREESSSLRISVKDVIVVLAPTSSQEWSRQQLLELALQRRRSLLYNMDSELKQQEVQKQSGFSPCLSSLISHWIDRHIQWASLDLHNLHLRLEFLVPPCNNSSSTGSTAFAFGVHLEEFRMRTLPSEESKDLSACTAHGQQQRSQETVATSPHRVTEAAGESLPNSGTSRNYGFNSQGSVCSEFDIKGCSMYTQNELLLLAPHTRTVVENVERLCAVRAEQQQQDGHPKSQQAEEDQLPPGQNCQMRLDCRLPVSARSLLSPLGIHGFLRKNAVIECPKGNGGRGSSSEALRQGGSRSESDSAVLYVNETTPAAGPAYVASVESDCLEVTFSPGVLRGLRWLTANLEMHSKGVDAAEAILSLVRPFVPSCTVKGNPRIWWRFAIRAICRLQRNGCSSVYTNSSNFAIGAQLGITGDGLAAEESLKLRLCTEKAVTYRRLRLLQLQAMLTERQLDQLLRLRDSIPLPQLLQSHAAARQDFMDQRSKAPGAETTKMWGRWFSIWRKSPLKQGCTTGVNTATGECNAPDDAELRNSYFPRPPLPPLPLHSLLDQHRMERQTHEKSGQQTPQKGTQQQQGQHEQQQTCPEEEACLSGFDDFFDARSQPATARLSGNLRLHVGPGEDSTPGLMLAASKETQQHMQAYEGTTEAEEPFPPYLENRALGGVCTGEGASQEGNGSSAMEFAPAAVAPGATKSNSESTVRREDDLSDSEDTFYDCLDFQPPGPTSLESCAGVALGATSTTSRTSLDRIQSPVNLPATSKQIAYTMEVSVLVRSASIACRLDKLKSSQAESAPERRCSFLKQKQGSQKAVGSVVLCSIGAVRVNGTIGNERFEGGASIDRLDISFNGGGFQDKEKLVFMDRETGNEPLISFHISQNMVSPPSAPIVDDSSGCSQEAEPSSGIRNRQQQLRDGASLRYIVSVEAPTVILPASEGQAILCHLGELRKLKNPKASDLLTPPFRTSTPAFSGQEDRLQRHLLQQELPVLQPTLEQTTGSTTCSKEMQYGENAGSNLRDTEPLPTAWGVCNVVHPVLLPSELAAAVEVEHIDMLAPRLVFPPSKLRQQTRHSPREFRTASFKFHHSQPSAGKGAKLGAGQQEVSHSLPQPKQYQHQEQEELNAHDPQEQRPCEVQIYVNGKCKGIMASLSRRSCAALLSSFESLKTALSGNGVTAVSPGCSSFGSAVKVSSTCAEGSSGWNDGCNSRKAREVDEVSNSIPVYIDASLDNRGCGTACRLEMKQLLLEQPSLPAESINRYIVCVPPLNRSSATEGAAADFSGGPGVQLAFTSGTCTTSAPGAAPTTVSVHVLRPMTLNFRPTALTWVVNFLKAPFGSCVRTRNAGSDGENNSTYYETRMQHNKNNGCAQQFEVEVEAALKSSEGLGSSPEDGAPKPPHVGEVAAELADSWPQGDPVLRGIRVQFQRVNILWCTRGSDKPLATASLSAASVGLDLGRHSTKITGSIRDLTLHFVVPSLISAETAPSVVLPPQDTRVGNISGSQEAPPKLIERSPSLEDIAARAVLQSDAAGEMPASARALHSGVRECTDEGLTSGFDKKLPLIVPNEGLRRIFLLADAGRSVLGLPPLFKESQEGAGVSGGGDTKLHRLVLPQALPFSAFHYEIQITSPRLLLPATCRPNTGVILWPPAFCDGGDLNRDHVACGARYSTTSPAIDRDVGACKRTNYPAGSESSSVREVVCLLDNFKVSNSWNLSREHGVVESINVTFKGAKGFAKLGFPQDFNNLCSRMAAGPADPRCRADSEASYLGGTCRRCARRVPCCRRSSIGESRISCKSPAAATSGDSEATAAPEYPGRYLFGSVDLVIRMLRPLLLRCSSRWLRVEAGLLPLALDVQTLGLLFDIVENNITANDPDTVIENTEKPPPSCTERRAEGFLASKRDARFSVSSSASQDVSGAATPSFQERLSELAQKLLGNHILQGLLEPQVDFIELLEEWGRETLLLELVIEGLHLAVREQPLKNQVLMLREQCGALRRCIRVLECRQGLRKNQSKISRLSAQEGESQRRSVDRLSEVSIPQQTPFLLFHATRLRAQLRSLRLQPEQAEQVGLVLSTAALAPPWTSFVNFGEEQKTVGKTGNPSLISPVTGTFMGMRVGSTTVFSPELVPPFSVVFTDSTCPVGLLQQQLDPIADVLRQAESDAVAAAISIARIDEKLAAQSGLATNSDQKDEDQLKQSDKQLSGSSAQPQCQEEHLLVAPFAAAWVEPLQLQSQTQDSSGDEHELTSRDPVAGSSADVANSGRFPLPRSGTFTLRSNSAEATSASPFEVPACSRDYEVVFRCCQKTRQQHRMMKPTVPAHLVPHPSDLALTYKSASAVPVIPLSEGCVLTLLKQNYGTPEEKMQVLRRLLGRRHHRRKQKRITVSSSKPRCVLDLPLLSRISTFLSNNEATSVDAYAATDTSGDETTAVLSHRESWQGMRWISNVTAPLSRSGHSRVREIPRKRTRSPGDSERNPNQGPAACLSQSEFTGDHSSKQGSNSDSELSSTSSNVGKATSQKAMSGSATLLAESELTQFGSRAFALCRSSFDSAKRFAAGLSNRCSSGTPVDPYAGGSATDGTSNASDSETTNKNIQNNNVGSKHRISRHSACSPREAVAVATPRRQELPPLQLNTMEIAVHLSEASVLLPVNSKCCETSSVLLHGSVNVCRRADDIRDPIEPHGTSKDAESAAGAYEHIQTCDSKGNRQSFWVCGSSSATSAAEEEKAPKEMLQQEEAFWQGTTKFLDNLPDRFCPGVRGVDISLQKAAVTCLRNSIPLHQLGANAVDVSKLGGNLDLRSSRRMRWSTRGGKCGGSPDRQATQPNPEELGSKCLMPGELRCAEGEVGIEPHMRCVRRAALSGHDTSAANTFPLSAPVKNQANSHPNDKLSGTDAHHDESVQPAASVTEVHNNARSICSGLKAQISHVFIPPAARCRRDESGVAQSVTDAAQGGIGDASCNSCEVQHHQNGGSSHERCCCCLTNVGISTGVGVGEGTFGLVCDCCCHHPQEYTALQVCACELELSYLDCLLICRCASEQTMQLEQQQQCQQAQLAAVQRLLHRRAVLEQHLSMEHRLLQGQSMEDDDQTPASQASFSVSFPCSISPEIHRRTHRRLASPTAAAASPARQGKQFISTYPRQRHFSARMPLLRVTLLNDHLDCLQAPLLQLLVLNCRLSQACSLLPPHAMDSPRLCPQEQPQKPQVSSVSLLSASLRLWAFNPFAVAFEPVVESLPLLLVIREAPYSLMRSSYSSCCDDDSLALSVGQSVCRGRRKRMTPRPPLHSFSHGSGRETLMGTASSSPALTPRQQMSSSNNNHSSISSTEKDSGRSVASLLSRLPEDAASRGVRAFENEQQQAFSSSGLAATAPLRKELSLRGRNSEEVSVSSTQIQGSREQFVHLGVEGGSDAPNPVGYASTTEVASSPRRYLGILLSSTDGSSIEANLSPLLLQSVLGSLCKWHCDFTHHLQQQQRQRPRKACGNSSVCEAGARLSQVSHQAVSRQYEQKMPQHEEKEKCAPNHVKSQLRAGHEEGAPEVPGGRRRSLIADTLLLRRLPSRSLDASPICLSPAQDGYPERRHSLGGSLPEGVADGSLDNQLPQQEQRPFREAAGPKRGKLFIPYHVVNQTGLHLGVRLLPTPAALRALDSEGLYGGNAVHATAAGLPPTLRLCRQHNREVGACEEDGSSSDSSSNASEAEGGRALASVPIHWDFGSTLQTVARGPHGAASATTSASNRGTFSCPSSPPTSREEKSIHLEPRGDSSGWDWLLPSEERALTQMRVSIGTASTAHVTLQLAKRTLGGIATEQPLLKNTVPISALQPENWSTDGPDVHGEGSYRRWRLLMPVPLDRVGVYIQPLTDVEATTPTGSAVTTDIQKQTAPFVVCRLVADAGTKQLLVQSQAGKTYSWSRDLSLGMLWQVVDGTEQQKPSGSGASGEAGRGAFKQSFPKTDVLRCCPLIGSSVNKSCLARNPVPDHDEAPKEHRGVDSKKMREPDYHIVVLYRFERLVHSSFSCVQFKVTLEAPLRISSNIPFPVRYRINCPLVLRPGEDPPGDSEGLIQLNEWQQVHSFPLAGVAFLSISLTEGRWSKRTQVHPRPLQKRTPPPTAPKAAVAGASGVLSTTAGGGQTPADCAAGCSSGAGKQESSTESVTGETIVEVECFDSKYRSAKVWVIFCDSDGGSPCLLLHSPVWLVSHVEQFQQLLRQSTSTEKQTRKSPLRFRTSHVVEAFGRTAPETFDYSTLALMPTLCWLQGGCKCCVSTSRASESPETVWSAWSGYSPLCLPGNEWCIRLPSAPSYSSRTILKTHGTHGNSPARSDAPLQCADCEIEDPEGRQERTRQEELLPIPTVEPQELLGAILRRGVSVQNNGNHPTTKRSLPERLTKPAFSASGCSALRLEAAEGPANTVNLTVQVETFDMRDTVSVCNDTPLPLLLRQCFHSDTQEGKGADSSSCQGRTGAQKLGLTEAAAFGVDSVATAVAELWEAAKQGGGLQQHQLSSDVGDSFGHHDPSNVGGHSRPTHLLSMLLEAQQSAEQQKKTKVPTGATPFHSSEAVYISAVPQEEGTHILLDRLIAPAGDILGITHLPPHGAVERNQQGAIRQLNNESSHTSVLLKSTNRPTGSAMSPWAEADTDQVTTSRNDVDVNSLLLIPRYFQLPMVDMDLTAGCSRSQELSSACDGRVPPWSFSSMCKFSGTFVGSYAPDRKAESAAPRTTIPAKADAGNHDAAQPVQPTPDPPTFELRIQVPRLQFSVLSQGAVTDPLSRQTFRLPEELLLVTFEGLSAAYFCSPFHSAAACRIQELQIDSMHSQAYYPVLLQRAPPMPSEAGSATDSDVTQVSRITCSTLKDKGGDSSRSGEPLHASVSKSEDDGGALVEFLLQQRLPFYGSRDDRVVVIDNCSLSLKPVSVRTDLKSVYMASEALSCWQSAWAAATTSMSMHSPEKNSGFPASHGHQRGPEGAPRANNGSSVLRGEGVPSEDEDLEYHYAKQSGLVWACKGNKICQSPLSLFVSHIAGTGLVVVPTRLAVRPWLCKPKAPSLEGQQHTFSQRREQRYIFRLLTIASTCVVLSFKADTGGNSSALRRSVVTLSSLEDARFEVDGLHVTGRRLMDQLKELHQQQQPHVHQDCSRLTKLTRHHRHPALALRDVARVVGHFYQQQLLSHLSKLLVSVDLLGNPALSFAHLQAGVYALAKQPMAAAETGGDVFEGMMKGAEDFLKHTGYGVFGGISRMAGVASDSLGALACDEVYVHSRKQQGRHKARNVEEGLQQGVEALGRALAGGFTGLVEEPVRGAAEGGFEGLLRGAGRGIAGFLVKPLTGVLDLAQKTAEAIKDASQVEGHQRPRFRLPRLLLGDFRLLVAYDAEAAKAKAILTDAEGQYWENLPVLFFALDRRLQALTVLTASNILLFKYYSRSHAELRFLAPISCLLAVGHCSTPNSSTSSGTCSGSRIRSTSSKHRHALVLQLRQEGESGVYYQQLLYSSARLQGHISNSLRQLLLQ</sequence>
<feature type="compositionally biased region" description="Basic residues" evidence="2">
    <location>
        <begin position="4317"/>
        <end position="4326"/>
    </location>
</feature>
<evidence type="ECO:0000256" key="1">
    <source>
        <dbReference type="ARBA" id="ARBA00006545"/>
    </source>
</evidence>
<feature type="region of interest" description="Disordered" evidence="2">
    <location>
        <begin position="5072"/>
        <end position="5093"/>
    </location>
</feature>
<feature type="region of interest" description="Disordered" evidence="2">
    <location>
        <begin position="4842"/>
        <end position="4863"/>
    </location>
</feature>
<comment type="similarity">
    <text evidence="1">Belongs to the VPS13 family.</text>
</comment>
<feature type="region of interest" description="Disordered" evidence="2">
    <location>
        <begin position="2465"/>
        <end position="2496"/>
    </location>
</feature>
<feature type="compositionally biased region" description="Basic and acidic residues" evidence="2">
    <location>
        <begin position="3975"/>
        <end position="3987"/>
    </location>
</feature>
<dbReference type="PANTHER" id="PTHR16166">
    <property type="entry name" value="VACUOLAR PROTEIN SORTING-ASSOCIATED PROTEIN VPS13"/>
    <property type="match status" value="1"/>
</dbReference>
<feature type="region of interest" description="Disordered" evidence="2">
    <location>
        <begin position="5164"/>
        <end position="5201"/>
    </location>
</feature>
<feature type="region of interest" description="Disordered" evidence="2">
    <location>
        <begin position="4317"/>
        <end position="4340"/>
    </location>
</feature>
<feature type="compositionally biased region" description="Low complexity" evidence="2">
    <location>
        <begin position="3540"/>
        <end position="3551"/>
    </location>
</feature>
<feature type="compositionally biased region" description="Polar residues" evidence="2">
    <location>
        <begin position="2433"/>
        <end position="2442"/>
    </location>
</feature>
<organism evidence="3 4">
    <name type="scientific">Eimeria mitis</name>
    <dbReference type="NCBI Taxonomy" id="44415"/>
    <lineage>
        <taxon>Eukaryota</taxon>
        <taxon>Sar</taxon>
        <taxon>Alveolata</taxon>
        <taxon>Apicomplexa</taxon>
        <taxon>Conoidasida</taxon>
        <taxon>Coccidia</taxon>
        <taxon>Eucoccidiorida</taxon>
        <taxon>Eimeriorina</taxon>
        <taxon>Eimeriidae</taxon>
        <taxon>Eimeria</taxon>
    </lineage>
</organism>
<feature type="compositionally biased region" description="Basic and acidic residues" evidence="2">
    <location>
        <begin position="1354"/>
        <end position="1367"/>
    </location>
</feature>
<proteinExistence type="inferred from homology"/>
<protein>
    <submittedName>
        <fullName evidence="3">Uncharacterized protein</fullName>
    </submittedName>
</protein>
<feature type="compositionally biased region" description="Polar residues" evidence="2">
    <location>
        <begin position="465"/>
        <end position="476"/>
    </location>
</feature>
<dbReference type="GO" id="GO:0006623">
    <property type="term" value="P:protein targeting to vacuole"/>
    <property type="evidence" value="ECO:0007669"/>
    <property type="project" value="TreeGrafter"/>
</dbReference>
<feature type="region of interest" description="Disordered" evidence="2">
    <location>
        <begin position="2416"/>
        <end position="2442"/>
    </location>
</feature>
<dbReference type="Proteomes" id="UP000030744">
    <property type="component" value="Unassembled WGS sequence"/>
</dbReference>
<gene>
    <name evidence="3" type="ORF">EMH_0098570</name>
</gene>
<feature type="compositionally biased region" description="Polar residues" evidence="2">
    <location>
        <begin position="1135"/>
        <end position="1150"/>
    </location>
</feature>
<feature type="region of interest" description="Disordered" evidence="2">
    <location>
        <begin position="3036"/>
        <end position="3060"/>
    </location>
</feature>
<feature type="region of interest" description="Disordered" evidence="2">
    <location>
        <begin position="1321"/>
        <end position="1367"/>
    </location>
</feature>
<dbReference type="InterPro" id="IPR026847">
    <property type="entry name" value="VPS13"/>
</dbReference>
<feature type="region of interest" description="Disordered" evidence="2">
    <location>
        <begin position="4718"/>
        <end position="4745"/>
    </location>
</feature>
<feature type="region of interest" description="Disordered" evidence="2">
    <location>
        <begin position="3725"/>
        <end position="3746"/>
    </location>
</feature>
<feature type="compositionally biased region" description="Polar residues" evidence="2">
    <location>
        <begin position="3525"/>
        <end position="3539"/>
    </location>
</feature>
<dbReference type="PANTHER" id="PTHR16166:SF93">
    <property type="entry name" value="INTERMEMBRANE LIPID TRANSFER PROTEIN VPS13"/>
    <property type="match status" value="1"/>
</dbReference>